<organism evidence="5 6">
    <name type="scientific">Paxillus involutus ATCC 200175</name>
    <dbReference type="NCBI Taxonomy" id="664439"/>
    <lineage>
        <taxon>Eukaryota</taxon>
        <taxon>Fungi</taxon>
        <taxon>Dikarya</taxon>
        <taxon>Basidiomycota</taxon>
        <taxon>Agaricomycotina</taxon>
        <taxon>Agaricomycetes</taxon>
        <taxon>Agaricomycetidae</taxon>
        <taxon>Boletales</taxon>
        <taxon>Paxilineae</taxon>
        <taxon>Paxillaceae</taxon>
        <taxon>Paxillus</taxon>
    </lineage>
</organism>
<evidence type="ECO:0000256" key="3">
    <source>
        <dbReference type="ARBA" id="ARBA00025786"/>
    </source>
</evidence>
<gene>
    <name evidence="5" type="ORF">PAXINDRAFT_171663</name>
</gene>
<proteinExistence type="inferred from homology"/>
<dbReference type="AlphaFoldDB" id="A0A0C9ST19"/>
<dbReference type="SUPFAM" id="SSF55729">
    <property type="entry name" value="Acyl-CoA N-acyltransferases (Nat)"/>
    <property type="match status" value="1"/>
</dbReference>
<keyword evidence="1" id="KW-0808">Transferase</keyword>
<dbReference type="Pfam" id="PF00583">
    <property type="entry name" value="Acetyltransf_1"/>
    <property type="match status" value="1"/>
</dbReference>
<dbReference type="GO" id="GO:0031415">
    <property type="term" value="C:NatA complex"/>
    <property type="evidence" value="ECO:0007669"/>
    <property type="project" value="InterPro"/>
</dbReference>
<dbReference type="PANTHER" id="PTHR23091">
    <property type="entry name" value="N-TERMINAL ACETYLTRANSFERASE"/>
    <property type="match status" value="1"/>
</dbReference>
<dbReference type="GO" id="GO:1990190">
    <property type="term" value="F:protein-N-terminal-glutamate acetyltransferase activity"/>
    <property type="evidence" value="ECO:0007669"/>
    <property type="project" value="TreeGrafter"/>
</dbReference>
<dbReference type="OrthoDB" id="25586at2759"/>
<reference evidence="6" key="2">
    <citation type="submission" date="2015-01" db="EMBL/GenBank/DDBJ databases">
        <title>Evolutionary Origins and Diversification of the Mycorrhizal Mutualists.</title>
        <authorList>
            <consortium name="DOE Joint Genome Institute"/>
            <consortium name="Mycorrhizal Genomics Consortium"/>
            <person name="Kohler A."/>
            <person name="Kuo A."/>
            <person name="Nagy L.G."/>
            <person name="Floudas D."/>
            <person name="Copeland A."/>
            <person name="Barry K.W."/>
            <person name="Cichocki N."/>
            <person name="Veneault-Fourrey C."/>
            <person name="LaButti K."/>
            <person name="Lindquist E.A."/>
            <person name="Lipzen A."/>
            <person name="Lundell T."/>
            <person name="Morin E."/>
            <person name="Murat C."/>
            <person name="Riley R."/>
            <person name="Ohm R."/>
            <person name="Sun H."/>
            <person name="Tunlid A."/>
            <person name="Henrissat B."/>
            <person name="Grigoriev I.V."/>
            <person name="Hibbett D.S."/>
            <person name="Martin F."/>
        </authorList>
    </citation>
    <scope>NUCLEOTIDE SEQUENCE [LARGE SCALE GENOMIC DNA]</scope>
    <source>
        <strain evidence="6">ATCC 200175</strain>
    </source>
</reference>
<sequence length="193" mass="22577">MNIRRAEAADLLNILKCNLHNLPENYPMRFWTYSALIWPEISFLAENEDGKVVGYVLCSIERAEKFPHQWVGHINSLSVLRPYRRMGLARQLMDMAKDALIRGTILIEYIQLHVRKSNRAALSLYRDKLGYKHHRLEAKYYGDGEDAYSMRLPVTYMKHPQTWVAVSYHYVTDNTLQLARRAVAQLRRKLAKG</sequence>
<keyword evidence="6" id="KW-1185">Reference proteome</keyword>
<keyword evidence="2" id="KW-0012">Acyltransferase</keyword>
<dbReference type="CDD" id="cd04301">
    <property type="entry name" value="NAT_SF"/>
    <property type="match status" value="1"/>
</dbReference>
<accession>A0A0C9ST19</accession>
<evidence type="ECO:0000313" key="5">
    <source>
        <dbReference type="EMBL" id="KIJ11714.1"/>
    </source>
</evidence>
<reference evidence="5 6" key="1">
    <citation type="submission" date="2014-06" db="EMBL/GenBank/DDBJ databases">
        <authorList>
            <consortium name="DOE Joint Genome Institute"/>
            <person name="Kuo A."/>
            <person name="Kohler A."/>
            <person name="Nagy L.G."/>
            <person name="Floudas D."/>
            <person name="Copeland A."/>
            <person name="Barry K.W."/>
            <person name="Cichocki N."/>
            <person name="Veneault-Fourrey C."/>
            <person name="LaButti K."/>
            <person name="Lindquist E.A."/>
            <person name="Lipzen A."/>
            <person name="Lundell T."/>
            <person name="Morin E."/>
            <person name="Murat C."/>
            <person name="Sun H."/>
            <person name="Tunlid A."/>
            <person name="Henrissat B."/>
            <person name="Grigoriev I.V."/>
            <person name="Hibbett D.S."/>
            <person name="Martin F."/>
            <person name="Nordberg H.P."/>
            <person name="Cantor M.N."/>
            <person name="Hua S.X."/>
        </authorList>
    </citation>
    <scope>NUCLEOTIDE SEQUENCE [LARGE SCALE GENOMIC DNA]</scope>
    <source>
        <strain evidence="5 6">ATCC 200175</strain>
    </source>
</reference>
<dbReference type="HOGENOM" id="CLU_013985_7_2_1"/>
<dbReference type="InterPro" id="IPR016181">
    <property type="entry name" value="Acyl_CoA_acyltransferase"/>
</dbReference>
<evidence type="ECO:0000259" key="4">
    <source>
        <dbReference type="PROSITE" id="PS51186"/>
    </source>
</evidence>
<dbReference type="PANTHER" id="PTHR23091:SF4">
    <property type="entry name" value="N-TERMINAL AMINO-ACID N(ALPHA)-ACETYLTRANSFERASE NATA"/>
    <property type="match status" value="1"/>
</dbReference>
<comment type="similarity">
    <text evidence="3">Belongs to the acetyltransferase family. ARD1 subfamily.</text>
</comment>
<feature type="domain" description="N-acetyltransferase" evidence="4">
    <location>
        <begin position="1"/>
        <end position="155"/>
    </location>
</feature>
<dbReference type="Proteomes" id="UP000053647">
    <property type="component" value="Unassembled WGS sequence"/>
</dbReference>
<protein>
    <recommendedName>
        <fullName evidence="4">N-acetyltransferase domain-containing protein</fullName>
    </recommendedName>
</protein>
<dbReference type="EMBL" id="KN819374">
    <property type="protein sequence ID" value="KIJ11714.1"/>
    <property type="molecule type" value="Genomic_DNA"/>
</dbReference>
<evidence type="ECO:0000256" key="2">
    <source>
        <dbReference type="ARBA" id="ARBA00023315"/>
    </source>
</evidence>
<dbReference type="InterPro" id="IPR000182">
    <property type="entry name" value="GNAT_dom"/>
</dbReference>
<evidence type="ECO:0000256" key="1">
    <source>
        <dbReference type="ARBA" id="ARBA00022679"/>
    </source>
</evidence>
<name>A0A0C9ST19_PAXIN</name>
<dbReference type="Gene3D" id="3.40.630.30">
    <property type="match status" value="1"/>
</dbReference>
<dbReference type="GO" id="GO:1990189">
    <property type="term" value="F:protein N-terminal-serine acetyltransferase activity"/>
    <property type="evidence" value="ECO:0007669"/>
    <property type="project" value="TreeGrafter"/>
</dbReference>
<dbReference type="PROSITE" id="PS51186">
    <property type="entry name" value="GNAT"/>
    <property type="match status" value="1"/>
</dbReference>
<dbReference type="InterPro" id="IPR045047">
    <property type="entry name" value="Ard1-like"/>
</dbReference>
<evidence type="ECO:0000313" key="6">
    <source>
        <dbReference type="Proteomes" id="UP000053647"/>
    </source>
</evidence>